<name>A0A3A8FNQ2_9GAMM</name>
<dbReference type="FunFam" id="3.40.30.10:FF:000096">
    <property type="entry name" value="Glutathione S-transferase kappa"/>
    <property type="match status" value="1"/>
</dbReference>
<dbReference type="PANTHER" id="PTHR42943:SF2">
    <property type="entry name" value="GLUTATHIONE S-TRANSFERASE KAPPA 1"/>
    <property type="match status" value="1"/>
</dbReference>
<evidence type="ECO:0000313" key="6">
    <source>
        <dbReference type="EMBL" id="RKG48362.1"/>
    </source>
</evidence>
<dbReference type="InterPro" id="IPR051924">
    <property type="entry name" value="GST_Kappa/NadH"/>
</dbReference>
<dbReference type="Pfam" id="PF01323">
    <property type="entry name" value="DSBA"/>
    <property type="match status" value="1"/>
</dbReference>
<dbReference type="PANTHER" id="PTHR42943">
    <property type="entry name" value="GLUTATHIONE S-TRANSFERASE KAPPA"/>
    <property type="match status" value="1"/>
</dbReference>
<organism evidence="6 7">
    <name type="scientific">Acinetobacter cumulans</name>
    <dbReference type="NCBI Taxonomy" id="2136182"/>
    <lineage>
        <taxon>Bacteria</taxon>
        <taxon>Pseudomonadati</taxon>
        <taxon>Pseudomonadota</taxon>
        <taxon>Gammaproteobacteria</taxon>
        <taxon>Moraxellales</taxon>
        <taxon>Moraxellaceae</taxon>
        <taxon>Acinetobacter</taxon>
    </lineage>
</organism>
<reference evidence="6 7" key="1">
    <citation type="submission" date="2018-09" db="EMBL/GenBank/DDBJ databases">
        <title>The draft genome of Acinetobacter spp. strains.</title>
        <authorList>
            <person name="Qin J."/>
            <person name="Feng Y."/>
            <person name="Zong Z."/>
        </authorList>
    </citation>
    <scope>NUCLEOTIDE SEQUENCE [LARGE SCALE GENOMIC DNA]</scope>
    <source>
        <strain evidence="6 7">WCHAc060002</strain>
    </source>
</reference>
<dbReference type="AlphaFoldDB" id="A0A3A8FNQ2"/>
<sequence>MSKIEFYFDLGSPYSFLGFHRIQQIAEQHQAEMIWKPMLLGGVFKATGNNSPMAVPAKARYSMIDLQRWAKLWHIPVQMNPYFPINTLMLMRLLTAVQLYQPAHFQRVLTALFDAMFAQPRNLNDVTELMNLAQELGFEVTQVQAWLEDEKVKSELKAVTQEAIDRGVFGAPTWFVADEMYWGVDHLHFVEAAL</sequence>
<dbReference type="GO" id="GO:0005737">
    <property type="term" value="C:cytoplasm"/>
    <property type="evidence" value="ECO:0007669"/>
    <property type="project" value="UniProtKB-ARBA"/>
</dbReference>
<dbReference type="SUPFAM" id="SSF52833">
    <property type="entry name" value="Thioredoxin-like"/>
    <property type="match status" value="1"/>
</dbReference>
<comment type="similarity">
    <text evidence="3">Belongs to the GST superfamily. NadH family.</text>
</comment>
<dbReference type="EC" id="5.99.1.4" evidence="3"/>
<comment type="caution">
    <text evidence="6">The sequence shown here is derived from an EMBL/GenBank/DDBJ whole genome shotgun (WGS) entry which is preliminary data.</text>
</comment>
<dbReference type="InterPro" id="IPR044087">
    <property type="entry name" value="NahD-like"/>
</dbReference>
<evidence type="ECO:0000256" key="3">
    <source>
        <dbReference type="PIRNR" id="PIRNR006386"/>
    </source>
</evidence>
<dbReference type="EMBL" id="RAXZ01000034">
    <property type="protein sequence ID" value="RKG48362.1"/>
    <property type="molecule type" value="Genomic_DNA"/>
</dbReference>
<dbReference type="GO" id="GO:1901170">
    <property type="term" value="P:naphthalene catabolic process"/>
    <property type="evidence" value="ECO:0007669"/>
    <property type="project" value="InterPro"/>
</dbReference>
<dbReference type="GO" id="GO:0006749">
    <property type="term" value="P:glutathione metabolic process"/>
    <property type="evidence" value="ECO:0007669"/>
    <property type="project" value="TreeGrafter"/>
</dbReference>
<dbReference type="InterPro" id="IPR014440">
    <property type="entry name" value="HCCAis_GSTk"/>
</dbReference>
<dbReference type="PIRSF" id="PIRSF006386">
    <property type="entry name" value="HCCAis_GSTk"/>
    <property type="match status" value="1"/>
</dbReference>
<dbReference type="Proteomes" id="UP000281084">
    <property type="component" value="Unassembled WGS sequence"/>
</dbReference>
<evidence type="ECO:0000313" key="7">
    <source>
        <dbReference type="Proteomes" id="UP000281084"/>
    </source>
</evidence>
<dbReference type="RefSeq" id="WP_117007718.1">
    <property type="nucleotide sequence ID" value="NZ_RAXZ01000034.1"/>
</dbReference>
<dbReference type="InterPro" id="IPR036249">
    <property type="entry name" value="Thioredoxin-like_sf"/>
</dbReference>
<evidence type="ECO:0000256" key="2">
    <source>
        <dbReference type="ARBA" id="ARBA00047960"/>
    </source>
</evidence>
<comment type="catalytic activity">
    <reaction evidence="3">
        <text>2-hydroxychromene-2-carboxylate = (3E)-4-(2-hydroxyphenyl)-2-oxobut-3-enoate</text>
        <dbReference type="Rhea" id="RHEA:27401"/>
        <dbReference type="ChEBI" id="CHEBI:59350"/>
        <dbReference type="ChEBI" id="CHEBI:59353"/>
        <dbReference type="EC" id="5.99.1.4"/>
    </reaction>
</comment>
<keyword evidence="3 6" id="KW-0413">Isomerase</keyword>
<dbReference type="InterPro" id="IPR001853">
    <property type="entry name" value="DSBA-like_thioredoxin_dom"/>
</dbReference>
<proteinExistence type="inferred from homology"/>
<accession>A0A3A8FNQ2</accession>
<dbReference type="GO" id="GO:0004602">
    <property type="term" value="F:glutathione peroxidase activity"/>
    <property type="evidence" value="ECO:0007669"/>
    <property type="project" value="TreeGrafter"/>
</dbReference>
<gene>
    <name evidence="6" type="ORF">D7V64_15390</name>
</gene>
<evidence type="ECO:0000256" key="1">
    <source>
        <dbReference type="ARBA" id="ARBA00022679"/>
    </source>
</evidence>
<comment type="catalytic activity">
    <reaction evidence="2">
        <text>RX + glutathione = an S-substituted glutathione + a halide anion + H(+)</text>
        <dbReference type="Rhea" id="RHEA:16437"/>
        <dbReference type="ChEBI" id="CHEBI:15378"/>
        <dbReference type="ChEBI" id="CHEBI:16042"/>
        <dbReference type="ChEBI" id="CHEBI:17792"/>
        <dbReference type="ChEBI" id="CHEBI:57925"/>
        <dbReference type="ChEBI" id="CHEBI:90779"/>
        <dbReference type="EC" id="2.5.1.18"/>
    </reaction>
</comment>
<keyword evidence="1" id="KW-0808">Transferase</keyword>
<evidence type="ECO:0000256" key="4">
    <source>
        <dbReference type="PIRSR" id="PIRSR006386-1"/>
    </source>
</evidence>
<protein>
    <recommendedName>
        <fullName evidence="3">2-hydroxychromene-2-carboxylate isomerase</fullName>
        <ecNumber evidence="3">5.99.1.4</ecNumber>
    </recommendedName>
</protein>
<evidence type="ECO:0000259" key="5">
    <source>
        <dbReference type="Pfam" id="PF01323"/>
    </source>
</evidence>
<feature type="active site" description="Nucleophile" evidence="4">
    <location>
        <position position="12"/>
    </location>
</feature>
<dbReference type="Gene3D" id="3.40.30.10">
    <property type="entry name" value="Glutaredoxin"/>
    <property type="match status" value="1"/>
</dbReference>
<feature type="domain" description="DSBA-like thioredoxin" evidence="5">
    <location>
        <begin position="4"/>
        <end position="194"/>
    </location>
</feature>
<dbReference type="GO" id="GO:0004364">
    <property type="term" value="F:glutathione transferase activity"/>
    <property type="evidence" value="ECO:0007669"/>
    <property type="project" value="UniProtKB-EC"/>
</dbReference>
<dbReference type="CDD" id="cd03022">
    <property type="entry name" value="DsbA_HCCA_Iso"/>
    <property type="match status" value="1"/>
</dbReference>
<dbReference type="GO" id="GO:0018845">
    <property type="term" value="F:2-hydroxychromene-2-carboxylate isomerase activity"/>
    <property type="evidence" value="ECO:0007669"/>
    <property type="project" value="UniProtKB-UniRule"/>
</dbReference>